<sequence>MSYIDNNEKDIQAIDPSGQIHGVIRQYGVDDHGVELKLRDAITAERADHEETVWQAVKRHPTSVAWSLVVSMLVIGEAFDSDLTGGLNAMPAFRRHFGKYVDEKSGYQIPAKWQTANGFAATIGSFFSIILCGQIVNRLGYRKTSIIGLVLMMGAIFGPFFAPSLPIFFLGELLCGIPWGFFICIGPAYASEVSPLALRGLLTIWIQACWFIGHFIESGIVYGTQSMESRWAYRIPFLAQWCWPIPVGILIWMAPESPWWLVRRGKLAEAEKVVIRLGVAEGISPSDRVAEMLRTVEIERSQTEGASYIDCFKGSDLRRTLLGCMIFIFQNYTGYTLAGNIVYFMEQAGFPSSSAFAMGLGTVGIQLCTVTLCAFLMAYFGRRTLYLWGLGFTLCCLLITGIVACVPETPASRWIEAVFIIIMAVQYGLTTGPVTYALIAELSSVRLRAKSVALSRASYYLFGLPTGFIGSYSLNPAAWNLKAKSAFIWLGTGSIVFICTFLFLPEVKGRSFRELDILFHRGVPARKFQTTSVDDEDDQ</sequence>
<organism evidence="11 12">
    <name type="scientific">Kockovaella imperatae</name>
    <dbReference type="NCBI Taxonomy" id="4999"/>
    <lineage>
        <taxon>Eukaryota</taxon>
        <taxon>Fungi</taxon>
        <taxon>Dikarya</taxon>
        <taxon>Basidiomycota</taxon>
        <taxon>Agaricomycotina</taxon>
        <taxon>Tremellomycetes</taxon>
        <taxon>Tremellales</taxon>
        <taxon>Cuniculitremaceae</taxon>
        <taxon>Kockovaella</taxon>
    </lineage>
</organism>
<feature type="transmembrane region" description="Helical" evidence="9">
    <location>
        <begin position="167"/>
        <end position="189"/>
    </location>
</feature>
<keyword evidence="3 8" id="KW-0813">Transport</keyword>
<dbReference type="FunFam" id="1.20.1250.20:FF:000078">
    <property type="entry name" value="MFS maltose transporter, putative"/>
    <property type="match status" value="1"/>
</dbReference>
<feature type="transmembrane region" description="Helical" evidence="9">
    <location>
        <begin position="418"/>
        <end position="439"/>
    </location>
</feature>
<feature type="transmembrane region" description="Helical" evidence="9">
    <location>
        <begin position="385"/>
        <end position="406"/>
    </location>
</feature>
<accession>A0A1Y1UGK5</accession>
<dbReference type="RefSeq" id="XP_021871196.1">
    <property type="nucleotide sequence ID" value="XM_022019106.1"/>
</dbReference>
<evidence type="ECO:0000256" key="8">
    <source>
        <dbReference type="RuleBase" id="RU003346"/>
    </source>
</evidence>
<dbReference type="PANTHER" id="PTHR48022">
    <property type="entry name" value="PLASTIDIC GLUCOSE TRANSPORTER 4"/>
    <property type="match status" value="1"/>
</dbReference>
<evidence type="ECO:0000256" key="4">
    <source>
        <dbReference type="ARBA" id="ARBA00022692"/>
    </source>
</evidence>
<dbReference type="InterPro" id="IPR050360">
    <property type="entry name" value="MFS_Sugar_Transporters"/>
</dbReference>
<comment type="caution">
    <text evidence="11">The sequence shown here is derived from an EMBL/GenBank/DDBJ whole genome shotgun (WGS) entry which is preliminary data.</text>
</comment>
<dbReference type="Gene3D" id="1.20.1250.20">
    <property type="entry name" value="MFS general substrate transporter like domains"/>
    <property type="match status" value="1"/>
</dbReference>
<feature type="transmembrane region" description="Helical" evidence="9">
    <location>
        <begin position="321"/>
        <end position="343"/>
    </location>
</feature>
<dbReference type="OrthoDB" id="6612291at2759"/>
<feature type="domain" description="Major facilitator superfamily (MFS) profile" evidence="10">
    <location>
        <begin position="66"/>
        <end position="508"/>
    </location>
</feature>
<dbReference type="InParanoid" id="A0A1Y1UGK5"/>
<dbReference type="GeneID" id="33560915"/>
<feature type="transmembrane region" description="Helical" evidence="9">
    <location>
        <begin position="485"/>
        <end position="504"/>
    </location>
</feature>
<dbReference type="GO" id="GO:0016020">
    <property type="term" value="C:membrane"/>
    <property type="evidence" value="ECO:0007669"/>
    <property type="project" value="UniProtKB-SubCell"/>
</dbReference>
<comment type="subcellular location">
    <subcellularLocation>
        <location evidence="1">Membrane</location>
        <topology evidence="1">Multi-pass membrane protein</topology>
    </subcellularLocation>
</comment>
<dbReference type="InterPro" id="IPR020846">
    <property type="entry name" value="MFS_dom"/>
</dbReference>
<feature type="transmembrane region" description="Helical" evidence="9">
    <location>
        <begin position="118"/>
        <end position="137"/>
    </location>
</feature>
<dbReference type="AlphaFoldDB" id="A0A1Y1UGK5"/>
<comment type="catalytic activity">
    <reaction evidence="7">
        <text>myo-inositol(out) + H(+)(out) = myo-inositol(in) + H(+)(in)</text>
        <dbReference type="Rhea" id="RHEA:60364"/>
        <dbReference type="ChEBI" id="CHEBI:15378"/>
        <dbReference type="ChEBI" id="CHEBI:17268"/>
    </reaction>
</comment>
<evidence type="ECO:0000313" key="11">
    <source>
        <dbReference type="EMBL" id="ORX37158.1"/>
    </source>
</evidence>
<evidence type="ECO:0000256" key="5">
    <source>
        <dbReference type="ARBA" id="ARBA00022989"/>
    </source>
</evidence>
<keyword evidence="12" id="KW-1185">Reference proteome</keyword>
<dbReference type="InterPro" id="IPR005829">
    <property type="entry name" value="Sugar_transporter_CS"/>
</dbReference>
<gene>
    <name evidence="11" type="ORF">BD324DRAFT_681078</name>
</gene>
<evidence type="ECO:0000256" key="9">
    <source>
        <dbReference type="SAM" id="Phobius"/>
    </source>
</evidence>
<comment type="similarity">
    <text evidence="2 8">Belongs to the major facilitator superfamily. Sugar transporter (TC 2.A.1.1) family.</text>
</comment>
<evidence type="ECO:0000256" key="3">
    <source>
        <dbReference type="ARBA" id="ARBA00022448"/>
    </source>
</evidence>
<keyword evidence="6 9" id="KW-0472">Membrane</keyword>
<keyword evidence="4 9" id="KW-0812">Transmembrane</keyword>
<evidence type="ECO:0000256" key="7">
    <source>
        <dbReference type="ARBA" id="ARBA00049119"/>
    </source>
</evidence>
<evidence type="ECO:0000313" key="12">
    <source>
        <dbReference type="Proteomes" id="UP000193218"/>
    </source>
</evidence>
<dbReference type="Proteomes" id="UP000193218">
    <property type="component" value="Unassembled WGS sequence"/>
</dbReference>
<keyword evidence="5 9" id="KW-1133">Transmembrane helix</keyword>
<protein>
    <submittedName>
        <fullName evidence="11">General substrate transporter</fullName>
    </submittedName>
</protein>
<feature type="transmembrane region" description="Helical" evidence="9">
    <location>
        <begin position="459"/>
        <end position="479"/>
    </location>
</feature>
<dbReference type="PROSITE" id="PS50850">
    <property type="entry name" value="MFS"/>
    <property type="match status" value="1"/>
</dbReference>
<dbReference type="NCBIfam" id="TIGR00879">
    <property type="entry name" value="SP"/>
    <property type="match status" value="1"/>
</dbReference>
<feature type="transmembrane region" description="Helical" evidence="9">
    <location>
        <begin position="144"/>
        <end position="161"/>
    </location>
</feature>
<name>A0A1Y1UGK5_9TREE</name>
<evidence type="ECO:0000256" key="2">
    <source>
        <dbReference type="ARBA" id="ARBA00010992"/>
    </source>
</evidence>
<dbReference type="InterPro" id="IPR003663">
    <property type="entry name" value="Sugar/inositol_transpt"/>
</dbReference>
<dbReference type="Pfam" id="PF00083">
    <property type="entry name" value="Sugar_tr"/>
    <property type="match status" value="1"/>
</dbReference>
<dbReference type="GO" id="GO:0005351">
    <property type="term" value="F:carbohydrate:proton symporter activity"/>
    <property type="evidence" value="ECO:0007669"/>
    <property type="project" value="TreeGrafter"/>
</dbReference>
<feature type="transmembrane region" description="Helical" evidence="9">
    <location>
        <begin position="196"/>
        <end position="216"/>
    </location>
</feature>
<dbReference type="InterPro" id="IPR005828">
    <property type="entry name" value="MFS_sugar_transport-like"/>
</dbReference>
<dbReference type="PROSITE" id="PS00217">
    <property type="entry name" value="SUGAR_TRANSPORT_2"/>
    <property type="match status" value="1"/>
</dbReference>
<feature type="transmembrane region" description="Helical" evidence="9">
    <location>
        <begin position="355"/>
        <end position="378"/>
    </location>
</feature>
<dbReference type="InterPro" id="IPR036259">
    <property type="entry name" value="MFS_trans_sf"/>
</dbReference>
<evidence type="ECO:0000256" key="6">
    <source>
        <dbReference type="ARBA" id="ARBA00023136"/>
    </source>
</evidence>
<evidence type="ECO:0000259" key="10">
    <source>
        <dbReference type="PROSITE" id="PS50850"/>
    </source>
</evidence>
<reference evidence="11 12" key="1">
    <citation type="submission" date="2017-03" db="EMBL/GenBank/DDBJ databases">
        <title>Widespread Adenine N6-methylation of Active Genes in Fungi.</title>
        <authorList>
            <consortium name="DOE Joint Genome Institute"/>
            <person name="Mondo S.J."/>
            <person name="Dannebaum R.O."/>
            <person name="Kuo R.C."/>
            <person name="Louie K.B."/>
            <person name="Bewick A.J."/>
            <person name="Labutti K."/>
            <person name="Haridas S."/>
            <person name="Kuo A."/>
            <person name="Salamov A."/>
            <person name="Ahrendt S.R."/>
            <person name="Lau R."/>
            <person name="Bowen B.P."/>
            <person name="Lipzen A."/>
            <person name="Sullivan W."/>
            <person name="Andreopoulos W.B."/>
            <person name="Clum A."/>
            <person name="Lindquist E."/>
            <person name="Daum C."/>
            <person name="Northen T.R."/>
            <person name="Ramamoorthy G."/>
            <person name="Schmitz R.J."/>
            <person name="Gryganskyi A."/>
            <person name="Culley D."/>
            <person name="Magnuson J."/>
            <person name="James T.Y."/>
            <person name="O'Malley M.A."/>
            <person name="Stajich J.E."/>
            <person name="Spatafora J.W."/>
            <person name="Visel A."/>
            <person name="Grigoriev I.V."/>
        </authorList>
    </citation>
    <scope>NUCLEOTIDE SEQUENCE [LARGE SCALE GENOMIC DNA]</scope>
    <source>
        <strain evidence="11 12">NRRL Y-17943</strain>
    </source>
</reference>
<dbReference type="SUPFAM" id="SSF103473">
    <property type="entry name" value="MFS general substrate transporter"/>
    <property type="match status" value="1"/>
</dbReference>
<dbReference type="PANTHER" id="PTHR48022:SF83">
    <property type="entry name" value="MAJOR FACILITATOR SUPERFAMILY (MFS) PROFILE DOMAIN-CONTAINING PROTEIN"/>
    <property type="match status" value="1"/>
</dbReference>
<evidence type="ECO:0000256" key="1">
    <source>
        <dbReference type="ARBA" id="ARBA00004141"/>
    </source>
</evidence>
<proteinExistence type="inferred from homology"/>
<dbReference type="EMBL" id="NBSH01000006">
    <property type="protein sequence ID" value="ORX37158.1"/>
    <property type="molecule type" value="Genomic_DNA"/>
</dbReference>